<name>A0A9D1AQP7_9FIRM</name>
<dbReference type="EMBL" id="DVGZ01000103">
    <property type="protein sequence ID" value="HIR47860.1"/>
    <property type="molecule type" value="Genomic_DNA"/>
</dbReference>
<gene>
    <name evidence="1" type="ORF">IAB89_09450</name>
</gene>
<dbReference type="CDD" id="cd06561">
    <property type="entry name" value="AlkD_like"/>
    <property type="match status" value="1"/>
</dbReference>
<dbReference type="InterPro" id="IPR014825">
    <property type="entry name" value="DNA_alkylation"/>
</dbReference>
<evidence type="ECO:0000313" key="1">
    <source>
        <dbReference type="EMBL" id="HIR47860.1"/>
    </source>
</evidence>
<accession>A0A9D1AQP7</accession>
<dbReference type="SUPFAM" id="SSF48371">
    <property type="entry name" value="ARM repeat"/>
    <property type="match status" value="1"/>
</dbReference>
<organism evidence="1 2">
    <name type="scientific">Candidatus Caccousia avicola</name>
    <dbReference type="NCBI Taxonomy" id="2840721"/>
    <lineage>
        <taxon>Bacteria</taxon>
        <taxon>Bacillati</taxon>
        <taxon>Bacillota</taxon>
        <taxon>Clostridia</taxon>
        <taxon>Eubacteriales</taxon>
        <taxon>Oscillospiraceae</taxon>
        <taxon>Oscillospiraceae incertae sedis</taxon>
        <taxon>Candidatus Caccousia</taxon>
    </lineage>
</organism>
<dbReference type="Pfam" id="PF08713">
    <property type="entry name" value="DNA_alkylation"/>
    <property type="match status" value="1"/>
</dbReference>
<comment type="caution">
    <text evidence="1">The sequence shown here is derived from an EMBL/GenBank/DDBJ whole genome shotgun (WGS) entry which is preliminary data.</text>
</comment>
<dbReference type="Gene3D" id="1.25.10.90">
    <property type="match status" value="1"/>
</dbReference>
<dbReference type="Proteomes" id="UP000824242">
    <property type="component" value="Unassembled WGS sequence"/>
</dbReference>
<protein>
    <submittedName>
        <fullName evidence="1">DNA alkylation repair protein</fullName>
    </submittedName>
</protein>
<sequence length="228" mass="26824">MEPVQEIRDRLFALQDPEYRLFQSKLMPTVDPARVIGVRIPDLRKLSRELAGTEQAAAFVRQLPHDYYEENNLHGFLIASLRDYGETVAALEAFLPHVDNWATCDLLHPRAFDKRPEALPDQLFRWLQSDRTYTVRFAMGMLMSLYLDEAFRPEYADWVAGVKSEEYYVNMMAAWYFATALAKRWDDVFPYLTDHRLPVWTHNKAIQKAIESRRISPEQKQILRSLKR</sequence>
<dbReference type="PANTHER" id="PTHR34070">
    <property type="entry name" value="ARMADILLO-TYPE FOLD"/>
    <property type="match status" value="1"/>
</dbReference>
<evidence type="ECO:0000313" key="2">
    <source>
        <dbReference type="Proteomes" id="UP000824242"/>
    </source>
</evidence>
<proteinExistence type="predicted"/>
<reference evidence="1" key="1">
    <citation type="submission" date="2020-10" db="EMBL/GenBank/DDBJ databases">
        <authorList>
            <person name="Gilroy R."/>
        </authorList>
    </citation>
    <scope>NUCLEOTIDE SEQUENCE</scope>
    <source>
        <strain evidence="1">ChiSxjej1B13-7958</strain>
    </source>
</reference>
<dbReference type="InterPro" id="IPR016024">
    <property type="entry name" value="ARM-type_fold"/>
</dbReference>
<dbReference type="PANTHER" id="PTHR34070:SF1">
    <property type="entry name" value="DNA ALKYLATION REPAIR PROTEIN"/>
    <property type="match status" value="1"/>
</dbReference>
<dbReference type="AlphaFoldDB" id="A0A9D1AQP7"/>
<reference evidence="1" key="2">
    <citation type="journal article" date="2021" name="PeerJ">
        <title>Extensive microbial diversity within the chicken gut microbiome revealed by metagenomics and culture.</title>
        <authorList>
            <person name="Gilroy R."/>
            <person name="Ravi A."/>
            <person name="Getino M."/>
            <person name="Pursley I."/>
            <person name="Horton D.L."/>
            <person name="Alikhan N.F."/>
            <person name="Baker D."/>
            <person name="Gharbi K."/>
            <person name="Hall N."/>
            <person name="Watson M."/>
            <person name="Adriaenssens E.M."/>
            <person name="Foster-Nyarko E."/>
            <person name="Jarju S."/>
            <person name="Secka A."/>
            <person name="Antonio M."/>
            <person name="Oren A."/>
            <person name="Chaudhuri R.R."/>
            <person name="La Ragione R."/>
            <person name="Hildebrand F."/>
            <person name="Pallen M.J."/>
        </authorList>
    </citation>
    <scope>NUCLEOTIDE SEQUENCE</scope>
    <source>
        <strain evidence="1">ChiSxjej1B13-7958</strain>
    </source>
</reference>